<evidence type="ECO:0000313" key="1">
    <source>
        <dbReference type="EMBL" id="RAI58379.1"/>
    </source>
</evidence>
<accession>A0A327M6L1</accession>
<dbReference type="OrthoDB" id="8479024at2"/>
<dbReference type="Proteomes" id="UP000249065">
    <property type="component" value="Unassembled WGS sequence"/>
</dbReference>
<sequence>MSTPITALLARGAGGLPPATPVDFARLRLPASPNTCLAAPPGAHPEAQISVPPLPVDAATAWPVLRGLGDGMPRVFRYGEWPERRQMQWVARSALMNYPDIVAAELVPGPAGAGLFLYSRSLFGWSDLGVNRKRVESWLAALDAALRRR</sequence>
<name>A0A327M6L1_9PROT</name>
<proteinExistence type="predicted"/>
<dbReference type="InterPro" id="IPR010865">
    <property type="entry name" value="DUF1499"/>
</dbReference>
<evidence type="ECO:0000313" key="2">
    <source>
        <dbReference type="Proteomes" id="UP000249065"/>
    </source>
</evidence>
<dbReference type="RefSeq" id="WP_111470335.1">
    <property type="nucleotide sequence ID" value="NZ_QLIX01000009.1"/>
</dbReference>
<protein>
    <submittedName>
        <fullName evidence="1">DUF1499 domain-containing protein</fullName>
    </submittedName>
</protein>
<dbReference type="EMBL" id="QLIX01000009">
    <property type="protein sequence ID" value="RAI58379.1"/>
    <property type="molecule type" value="Genomic_DNA"/>
</dbReference>
<keyword evidence="2" id="KW-1185">Reference proteome</keyword>
<gene>
    <name evidence="1" type="ORF">DOO78_13555</name>
</gene>
<reference evidence="2" key="1">
    <citation type="submission" date="2018-06" db="EMBL/GenBank/DDBJ databases">
        <authorList>
            <person name="Khan S.A."/>
        </authorList>
    </citation>
    <scope>NUCLEOTIDE SEQUENCE [LARGE SCALE GENOMIC DNA]</scope>
    <source>
        <strain evidence="2">DB-1506</strain>
    </source>
</reference>
<organism evidence="1 2">
    <name type="scientific">Roseicella frigidaeris</name>
    <dbReference type="NCBI Taxonomy" id="2230885"/>
    <lineage>
        <taxon>Bacteria</taxon>
        <taxon>Pseudomonadati</taxon>
        <taxon>Pseudomonadota</taxon>
        <taxon>Alphaproteobacteria</taxon>
        <taxon>Acetobacterales</taxon>
        <taxon>Roseomonadaceae</taxon>
        <taxon>Roseicella</taxon>
    </lineage>
</organism>
<dbReference type="Pfam" id="PF07386">
    <property type="entry name" value="DUF1499"/>
    <property type="match status" value="1"/>
</dbReference>
<comment type="caution">
    <text evidence="1">The sequence shown here is derived from an EMBL/GenBank/DDBJ whole genome shotgun (WGS) entry which is preliminary data.</text>
</comment>
<dbReference type="AlphaFoldDB" id="A0A327M6L1"/>